<evidence type="ECO:0000256" key="5">
    <source>
        <dbReference type="ARBA" id="ARBA00023136"/>
    </source>
</evidence>
<gene>
    <name evidence="7" type="ORF">SAMN05421756_103451</name>
</gene>
<keyword evidence="5 6" id="KW-0472">Membrane</keyword>
<feature type="transmembrane region" description="Helical" evidence="6">
    <location>
        <begin position="177"/>
        <end position="195"/>
    </location>
</feature>
<dbReference type="Pfam" id="PF07690">
    <property type="entry name" value="MFS_1"/>
    <property type="match status" value="1"/>
</dbReference>
<feature type="transmembrane region" description="Helical" evidence="6">
    <location>
        <begin position="55"/>
        <end position="74"/>
    </location>
</feature>
<proteinExistence type="predicted"/>
<protein>
    <submittedName>
        <fullName evidence="7">Predicted arabinose efflux permease, MFS family</fullName>
    </submittedName>
</protein>
<evidence type="ECO:0000313" key="8">
    <source>
        <dbReference type="Proteomes" id="UP000198504"/>
    </source>
</evidence>
<dbReference type="GO" id="GO:0005886">
    <property type="term" value="C:plasma membrane"/>
    <property type="evidence" value="ECO:0007669"/>
    <property type="project" value="UniProtKB-SubCell"/>
</dbReference>
<evidence type="ECO:0000256" key="6">
    <source>
        <dbReference type="SAM" id="Phobius"/>
    </source>
</evidence>
<comment type="subcellular location">
    <subcellularLocation>
        <location evidence="1">Cell membrane</location>
        <topology evidence="1">Multi-pass membrane protein</topology>
    </subcellularLocation>
</comment>
<evidence type="ECO:0000313" key="7">
    <source>
        <dbReference type="EMBL" id="SEQ43565.1"/>
    </source>
</evidence>
<keyword evidence="2" id="KW-1003">Cell membrane</keyword>
<dbReference type="GO" id="GO:0022857">
    <property type="term" value="F:transmembrane transporter activity"/>
    <property type="evidence" value="ECO:0007669"/>
    <property type="project" value="InterPro"/>
</dbReference>
<dbReference type="PANTHER" id="PTHR23513">
    <property type="entry name" value="INTEGRAL MEMBRANE EFFLUX PROTEIN-RELATED"/>
    <property type="match status" value="1"/>
</dbReference>
<feature type="transmembrane region" description="Helical" evidence="6">
    <location>
        <begin position="295"/>
        <end position="312"/>
    </location>
</feature>
<keyword evidence="3 6" id="KW-0812">Transmembrane</keyword>
<dbReference type="EMBL" id="FOFA01000003">
    <property type="protein sequence ID" value="SEQ43565.1"/>
    <property type="molecule type" value="Genomic_DNA"/>
</dbReference>
<keyword evidence="8" id="KW-1185">Reference proteome</keyword>
<dbReference type="RefSeq" id="WP_091179332.1">
    <property type="nucleotide sequence ID" value="NZ_FOFA01000003.1"/>
</dbReference>
<accession>A0A1H9G084</accession>
<feature type="transmembrane region" description="Helical" evidence="6">
    <location>
        <begin position="230"/>
        <end position="255"/>
    </location>
</feature>
<evidence type="ECO:0000256" key="1">
    <source>
        <dbReference type="ARBA" id="ARBA00004651"/>
    </source>
</evidence>
<name>A0A1H9G084_9ACTN</name>
<dbReference type="STRING" id="1036181.SAMN05421756_103451"/>
<evidence type="ECO:0000256" key="4">
    <source>
        <dbReference type="ARBA" id="ARBA00022989"/>
    </source>
</evidence>
<dbReference type="InterPro" id="IPR036259">
    <property type="entry name" value="MFS_trans_sf"/>
</dbReference>
<feature type="transmembrane region" description="Helical" evidence="6">
    <location>
        <begin position="348"/>
        <end position="371"/>
    </location>
</feature>
<dbReference type="Gene3D" id="1.20.1250.20">
    <property type="entry name" value="MFS general substrate transporter like domains"/>
    <property type="match status" value="1"/>
</dbReference>
<keyword evidence="4 6" id="KW-1133">Transmembrane helix</keyword>
<feature type="transmembrane region" description="Helical" evidence="6">
    <location>
        <begin position="377"/>
        <end position="395"/>
    </location>
</feature>
<dbReference type="InterPro" id="IPR011701">
    <property type="entry name" value="MFS"/>
</dbReference>
<organism evidence="7 8">
    <name type="scientific">Microlunatus flavus</name>
    <dbReference type="NCBI Taxonomy" id="1036181"/>
    <lineage>
        <taxon>Bacteria</taxon>
        <taxon>Bacillati</taxon>
        <taxon>Actinomycetota</taxon>
        <taxon>Actinomycetes</taxon>
        <taxon>Propionibacteriales</taxon>
        <taxon>Propionibacteriaceae</taxon>
        <taxon>Microlunatus</taxon>
    </lineage>
</organism>
<feature type="transmembrane region" description="Helical" evidence="6">
    <location>
        <begin position="86"/>
        <end position="105"/>
    </location>
</feature>
<evidence type="ECO:0000256" key="3">
    <source>
        <dbReference type="ARBA" id="ARBA00022692"/>
    </source>
</evidence>
<dbReference type="AlphaFoldDB" id="A0A1H9G084"/>
<evidence type="ECO:0000256" key="2">
    <source>
        <dbReference type="ARBA" id="ARBA00022475"/>
    </source>
</evidence>
<dbReference type="SUPFAM" id="SSF103473">
    <property type="entry name" value="MFS general substrate transporter"/>
    <property type="match status" value="1"/>
</dbReference>
<feature type="transmembrane region" description="Helical" evidence="6">
    <location>
        <begin position="318"/>
        <end position="336"/>
    </location>
</feature>
<feature type="transmembrane region" description="Helical" evidence="6">
    <location>
        <begin position="111"/>
        <end position="131"/>
    </location>
</feature>
<dbReference type="Proteomes" id="UP000198504">
    <property type="component" value="Unassembled WGS sequence"/>
</dbReference>
<reference evidence="8" key="1">
    <citation type="submission" date="2016-10" db="EMBL/GenBank/DDBJ databases">
        <authorList>
            <person name="Varghese N."/>
            <person name="Submissions S."/>
        </authorList>
    </citation>
    <scope>NUCLEOTIDE SEQUENCE [LARGE SCALE GENOMIC DNA]</scope>
    <source>
        <strain evidence="8">CGMCC 4.6856</strain>
    </source>
</reference>
<sequence length="416" mass="41784">MPSPVEAVTPHRTRTVLLRYGLAAVAVRMVDAGTGVGLLLVATQRLGDPTTAARTGGLLVALFTLPHLAGPLLARRLDLARDPRRLLGEAYALVAVLLAAAASVLGRLPLLLVAGLVLLAGLGGPLLTGGLSSRLADLVPDDERSQRRAQGLDATTYGVAATAGPSLVAALAGWWSAPAAVVCLAGLGVVAALLVQTLPPRPRRPPGAVPRVRDVLPLVVRDPPLRRVNYATMVTAAAQAGLAVVVVQLAAPYAVRPSTAAVLLAASGAGNLGAALLLSVVPLRGDPDRLTTRHVAVLAGCFGLCALAPGFGWGVAAFALMGVATAPFVTATFAARTAYAPATARGQVFVTLAALKISAASGGTALAGLLVGLGPRALLVGGGAAVLLAAVLTVLDRRWSGGRPTDTDRGSLSAPA</sequence>
<dbReference type="PANTHER" id="PTHR23513:SF11">
    <property type="entry name" value="STAPHYLOFERRIN A TRANSPORTER"/>
    <property type="match status" value="1"/>
</dbReference>
<dbReference type="OrthoDB" id="6336756at2"/>
<feature type="transmembrane region" description="Helical" evidence="6">
    <location>
        <begin position="261"/>
        <end position="283"/>
    </location>
</feature>
<feature type="transmembrane region" description="Helical" evidence="6">
    <location>
        <begin position="20"/>
        <end position="43"/>
    </location>
</feature>